<feature type="transmembrane region" description="Helical" evidence="1">
    <location>
        <begin position="160"/>
        <end position="182"/>
    </location>
</feature>
<keyword evidence="1" id="KW-1133">Transmembrane helix</keyword>
<organism evidence="2 3">
    <name type="scientific">Dissostichus mawsoni</name>
    <name type="common">Antarctic cod</name>
    <dbReference type="NCBI Taxonomy" id="36200"/>
    <lineage>
        <taxon>Eukaryota</taxon>
        <taxon>Metazoa</taxon>
        <taxon>Chordata</taxon>
        <taxon>Craniata</taxon>
        <taxon>Vertebrata</taxon>
        <taxon>Euteleostomi</taxon>
        <taxon>Actinopterygii</taxon>
        <taxon>Neopterygii</taxon>
        <taxon>Teleostei</taxon>
        <taxon>Neoteleostei</taxon>
        <taxon>Acanthomorphata</taxon>
        <taxon>Eupercaria</taxon>
        <taxon>Perciformes</taxon>
        <taxon>Notothenioidei</taxon>
        <taxon>Nototheniidae</taxon>
        <taxon>Dissostichus</taxon>
    </lineage>
</organism>
<evidence type="ECO:0000313" key="2">
    <source>
        <dbReference type="EMBL" id="KAF3842414.1"/>
    </source>
</evidence>
<keyword evidence="3" id="KW-1185">Reference proteome</keyword>
<accession>A0A7J5XZ53</accession>
<dbReference type="Proteomes" id="UP000518266">
    <property type="component" value="Unassembled WGS sequence"/>
</dbReference>
<evidence type="ECO:0000256" key="1">
    <source>
        <dbReference type="SAM" id="Phobius"/>
    </source>
</evidence>
<dbReference type="EMBL" id="JAAKFY010000019">
    <property type="protein sequence ID" value="KAF3842414.1"/>
    <property type="molecule type" value="Genomic_DNA"/>
</dbReference>
<dbReference type="AlphaFoldDB" id="A0A7J5XZ53"/>
<name>A0A7J5XZ53_DISMA</name>
<protein>
    <submittedName>
        <fullName evidence="2">Uncharacterized protein</fullName>
    </submittedName>
</protein>
<proteinExistence type="predicted"/>
<comment type="caution">
    <text evidence="2">The sequence shown here is derived from an EMBL/GenBank/DDBJ whole genome shotgun (WGS) entry which is preliminary data.</text>
</comment>
<dbReference type="PANTHER" id="PTHR37355">
    <property type="entry name" value="PLACENTA-SPECIFIC PROTEIN 9"/>
    <property type="match status" value="1"/>
</dbReference>
<keyword evidence="1" id="KW-0472">Membrane</keyword>
<sequence length="260" mass="28121">MAGVVLGVVAGGLLDPSLDPEGCGADVLKAEKRDKRSGVVPELAHTSGFRGFLEHDLSRTLHHLGAIDLHVPIEQLLLTEVLQTLRFNEGGSTDCITVIDVATFVRASRLTGAQTQISEKETPGRHIKTGRNRVNVGRIREQESVQGKEGEGERGCSPGFIMTGFFTSSVGLIFILIGYAVAGPEADLLPRVVRSSACQEHNSLHTRLDVVEKKVEDTVEKLEVELAALLEAIEAPKWSSLLDNTGTPAVDILEDPEWRS</sequence>
<dbReference type="Pfam" id="PF15205">
    <property type="entry name" value="PLAC9"/>
    <property type="match status" value="1"/>
</dbReference>
<dbReference type="OrthoDB" id="9937406at2759"/>
<reference evidence="2 3" key="1">
    <citation type="submission" date="2020-03" db="EMBL/GenBank/DDBJ databases">
        <title>Dissostichus mawsoni Genome sequencing and assembly.</title>
        <authorList>
            <person name="Park H."/>
        </authorList>
    </citation>
    <scope>NUCLEOTIDE SEQUENCE [LARGE SCALE GENOMIC DNA]</scope>
    <source>
        <strain evidence="2">DM0001</strain>
        <tissue evidence="2">Muscle</tissue>
    </source>
</reference>
<keyword evidence="1" id="KW-0812">Transmembrane</keyword>
<dbReference type="PANTHER" id="PTHR37355:SF1">
    <property type="entry name" value="PLACENTA-SPECIFIC PROTEIN 9"/>
    <property type="match status" value="1"/>
</dbReference>
<gene>
    <name evidence="2" type="ORF">F7725_024365</name>
</gene>
<dbReference type="InterPro" id="IPR027941">
    <property type="entry name" value="PLAC9"/>
</dbReference>
<evidence type="ECO:0000313" key="3">
    <source>
        <dbReference type="Proteomes" id="UP000518266"/>
    </source>
</evidence>